<gene>
    <name evidence="1" type="ORF">P7K49_017965</name>
</gene>
<evidence type="ECO:0000313" key="2">
    <source>
        <dbReference type="Proteomes" id="UP001266305"/>
    </source>
</evidence>
<dbReference type="EMBL" id="JASSZA010000008">
    <property type="protein sequence ID" value="KAK2104109.1"/>
    <property type="molecule type" value="Genomic_DNA"/>
</dbReference>
<sequence>MLAPQLAGLEDPMEIQVVTASADELLKAGANGQDLVIVYIEEHPSTEELAMDYFMAVGEEAFAWRRGET</sequence>
<dbReference type="Proteomes" id="UP001266305">
    <property type="component" value="Unassembled WGS sequence"/>
</dbReference>
<protein>
    <submittedName>
        <fullName evidence="1">Uncharacterized protein</fullName>
    </submittedName>
</protein>
<name>A0ABQ9V555_SAGOE</name>
<proteinExistence type="predicted"/>
<keyword evidence="2" id="KW-1185">Reference proteome</keyword>
<reference evidence="1 2" key="1">
    <citation type="submission" date="2023-05" db="EMBL/GenBank/DDBJ databases">
        <title>B98-5 Cell Line De Novo Hybrid Assembly: An Optical Mapping Approach.</title>
        <authorList>
            <person name="Kananen K."/>
            <person name="Auerbach J.A."/>
            <person name="Kautto E."/>
            <person name="Blachly J.S."/>
        </authorList>
    </citation>
    <scope>NUCLEOTIDE SEQUENCE [LARGE SCALE GENOMIC DNA]</scope>
    <source>
        <strain evidence="1">B95-8</strain>
        <tissue evidence="1">Cell line</tissue>
    </source>
</reference>
<comment type="caution">
    <text evidence="1">The sequence shown here is derived from an EMBL/GenBank/DDBJ whole genome shotgun (WGS) entry which is preliminary data.</text>
</comment>
<organism evidence="1 2">
    <name type="scientific">Saguinus oedipus</name>
    <name type="common">Cotton-top tamarin</name>
    <name type="synonym">Oedipomidas oedipus</name>
    <dbReference type="NCBI Taxonomy" id="9490"/>
    <lineage>
        <taxon>Eukaryota</taxon>
        <taxon>Metazoa</taxon>
        <taxon>Chordata</taxon>
        <taxon>Craniata</taxon>
        <taxon>Vertebrata</taxon>
        <taxon>Euteleostomi</taxon>
        <taxon>Mammalia</taxon>
        <taxon>Eutheria</taxon>
        <taxon>Euarchontoglires</taxon>
        <taxon>Primates</taxon>
        <taxon>Haplorrhini</taxon>
        <taxon>Platyrrhini</taxon>
        <taxon>Cebidae</taxon>
        <taxon>Callitrichinae</taxon>
        <taxon>Saguinus</taxon>
    </lineage>
</organism>
<accession>A0ABQ9V555</accession>
<evidence type="ECO:0000313" key="1">
    <source>
        <dbReference type="EMBL" id="KAK2104109.1"/>
    </source>
</evidence>